<comment type="caution">
    <text evidence="3">The sequence shown here is derived from an EMBL/GenBank/DDBJ whole genome shotgun (WGS) entry which is preliminary data.</text>
</comment>
<dbReference type="EMBL" id="JACHMW010000001">
    <property type="protein sequence ID" value="MBB5849774.1"/>
    <property type="molecule type" value="Genomic_DNA"/>
</dbReference>
<dbReference type="GO" id="GO:0051920">
    <property type="term" value="F:peroxiredoxin activity"/>
    <property type="evidence" value="ECO:0007669"/>
    <property type="project" value="InterPro"/>
</dbReference>
<dbReference type="NCBIfam" id="TIGR02425">
    <property type="entry name" value="decarb_PcaC"/>
    <property type="match status" value="1"/>
</dbReference>
<dbReference type="Gene3D" id="1.20.1290.10">
    <property type="entry name" value="AhpD-like"/>
    <property type="match status" value="1"/>
</dbReference>
<dbReference type="InterPro" id="IPR012788">
    <property type="entry name" value="Decarb_PcaC"/>
</dbReference>
<evidence type="ECO:0000313" key="3">
    <source>
        <dbReference type="EMBL" id="MBB5849774.1"/>
    </source>
</evidence>
<sequence>MSGGRTEHAGGADAGQTPLGHQMERTSQEILDAGMAVRREVLGDAHVDRAEAKKDATTEDFQNLISRYAWGTIWTRPGLDRRMRSAVTITAMVSGGYWEECAMHLRAALRNGLSRDEIKEILLQTAIYSSVPAANVAFKLAQEVFAQVDEDLAAGRPL</sequence>
<protein>
    <submittedName>
        <fullName evidence="3">4-carboxymuconolactone decarboxylase</fullName>
    </submittedName>
</protein>
<feature type="region of interest" description="Disordered" evidence="1">
    <location>
        <begin position="1"/>
        <end position="22"/>
    </location>
</feature>
<accession>A0A7W9JLG1</accession>
<dbReference type="InterPro" id="IPR003779">
    <property type="entry name" value="CMD-like"/>
</dbReference>
<name>A0A7W9JLG1_9MICC</name>
<feature type="domain" description="Carboxymuconolactone decarboxylase-like" evidence="2">
    <location>
        <begin position="60"/>
        <end position="143"/>
    </location>
</feature>
<gene>
    <name evidence="3" type="ORF">HDA33_002338</name>
</gene>
<reference evidence="3 4" key="1">
    <citation type="submission" date="2020-08" db="EMBL/GenBank/DDBJ databases">
        <title>Sequencing the genomes of 1000 actinobacteria strains.</title>
        <authorList>
            <person name="Klenk H.-P."/>
        </authorList>
    </citation>
    <scope>NUCLEOTIDE SEQUENCE [LARGE SCALE GENOMIC DNA]</scope>
    <source>
        <strain evidence="3 4">DSM 17945</strain>
    </source>
</reference>
<dbReference type="InterPro" id="IPR029032">
    <property type="entry name" value="AhpD-like"/>
</dbReference>
<dbReference type="InterPro" id="IPR052512">
    <property type="entry name" value="4CMD/NDH-1_regulator"/>
</dbReference>
<dbReference type="SUPFAM" id="SSF69118">
    <property type="entry name" value="AhpD-like"/>
    <property type="match status" value="1"/>
</dbReference>
<organism evidence="3 4">
    <name type="scientific">Micrococcus endophyticus</name>
    <dbReference type="NCBI Taxonomy" id="455343"/>
    <lineage>
        <taxon>Bacteria</taxon>
        <taxon>Bacillati</taxon>
        <taxon>Actinomycetota</taxon>
        <taxon>Actinomycetes</taxon>
        <taxon>Micrococcales</taxon>
        <taxon>Micrococcaceae</taxon>
        <taxon>Micrococcus</taxon>
    </lineage>
</organism>
<proteinExistence type="predicted"/>
<dbReference type="AlphaFoldDB" id="A0A7W9JLG1"/>
<evidence type="ECO:0000256" key="1">
    <source>
        <dbReference type="SAM" id="MobiDB-lite"/>
    </source>
</evidence>
<evidence type="ECO:0000313" key="4">
    <source>
        <dbReference type="Proteomes" id="UP000567246"/>
    </source>
</evidence>
<evidence type="ECO:0000259" key="2">
    <source>
        <dbReference type="Pfam" id="PF02627"/>
    </source>
</evidence>
<dbReference type="Proteomes" id="UP000567246">
    <property type="component" value="Unassembled WGS sequence"/>
</dbReference>
<dbReference type="Pfam" id="PF02627">
    <property type="entry name" value="CMD"/>
    <property type="match status" value="1"/>
</dbReference>
<dbReference type="PANTHER" id="PTHR33570">
    <property type="entry name" value="4-CARBOXYMUCONOLACTONE DECARBOXYLASE FAMILY PROTEIN"/>
    <property type="match status" value="1"/>
</dbReference>
<feature type="compositionally biased region" description="Basic and acidic residues" evidence="1">
    <location>
        <begin position="1"/>
        <end position="10"/>
    </location>
</feature>
<dbReference type="PANTHER" id="PTHR33570:SF2">
    <property type="entry name" value="CARBOXYMUCONOLACTONE DECARBOXYLASE-LIKE DOMAIN-CONTAINING PROTEIN"/>
    <property type="match status" value="1"/>
</dbReference>
<keyword evidence="4" id="KW-1185">Reference proteome</keyword>